<comment type="caution">
    <text evidence="5">The sequence shown here is derived from an EMBL/GenBank/DDBJ whole genome shotgun (WGS) entry which is preliminary data.</text>
</comment>
<organism evidence="5 6">
    <name type="scientific">Cobetia crustatorum</name>
    <dbReference type="NCBI Taxonomy" id="553385"/>
    <lineage>
        <taxon>Bacteria</taxon>
        <taxon>Pseudomonadati</taxon>
        <taxon>Pseudomonadota</taxon>
        <taxon>Gammaproteobacteria</taxon>
        <taxon>Oceanospirillales</taxon>
        <taxon>Halomonadaceae</taxon>
        <taxon>Cobetia</taxon>
    </lineage>
</organism>
<dbReference type="InterPro" id="IPR018389">
    <property type="entry name" value="DctP_fam"/>
</dbReference>
<dbReference type="InterPro" id="IPR038404">
    <property type="entry name" value="TRAP_DctP_sf"/>
</dbReference>
<feature type="chain" id="PRO_5021845167" evidence="4">
    <location>
        <begin position="44"/>
        <end position="360"/>
    </location>
</feature>
<keyword evidence="6" id="KW-1185">Reference proteome</keyword>
<dbReference type="PANTHER" id="PTHR33376">
    <property type="match status" value="1"/>
</dbReference>
<dbReference type="CDD" id="cd13668">
    <property type="entry name" value="PBP2_TRAP_UehA_TeaA"/>
    <property type="match status" value="1"/>
</dbReference>
<dbReference type="Proteomes" id="UP000319941">
    <property type="component" value="Unassembled WGS sequence"/>
</dbReference>
<keyword evidence="3 4" id="KW-0732">Signal</keyword>
<evidence type="ECO:0000256" key="4">
    <source>
        <dbReference type="SAM" id="SignalP"/>
    </source>
</evidence>
<evidence type="ECO:0000256" key="2">
    <source>
        <dbReference type="ARBA" id="ARBA00022448"/>
    </source>
</evidence>
<evidence type="ECO:0000313" key="6">
    <source>
        <dbReference type="Proteomes" id="UP000319941"/>
    </source>
</evidence>
<dbReference type="Pfam" id="PF03480">
    <property type="entry name" value="DctP"/>
    <property type="match status" value="1"/>
</dbReference>
<dbReference type="PANTHER" id="PTHR33376:SF7">
    <property type="entry name" value="C4-DICARBOXYLATE-BINDING PROTEIN DCTB"/>
    <property type="match status" value="1"/>
</dbReference>
<proteinExistence type="inferred from homology"/>
<name>A0A558HSM0_9GAMM</name>
<keyword evidence="2" id="KW-0813">Transport</keyword>
<dbReference type="AlphaFoldDB" id="A0A558HSM0"/>
<feature type="signal peptide" evidence="4">
    <location>
        <begin position="1"/>
        <end position="43"/>
    </location>
</feature>
<dbReference type="STRING" id="553385.GCA_000591415_01260"/>
<evidence type="ECO:0000256" key="1">
    <source>
        <dbReference type="ARBA" id="ARBA00009023"/>
    </source>
</evidence>
<dbReference type="EMBL" id="VNFH01000003">
    <property type="protein sequence ID" value="TVU72136.1"/>
    <property type="molecule type" value="Genomic_DNA"/>
</dbReference>
<reference evidence="5 6" key="1">
    <citation type="submission" date="2019-07" db="EMBL/GenBank/DDBJ databases">
        <title>Diversity of Bacteria from Kongsfjorden, Arctic.</title>
        <authorList>
            <person name="Yu Y."/>
        </authorList>
    </citation>
    <scope>NUCLEOTIDE SEQUENCE [LARGE SCALE GENOMIC DNA]</scope>
    <source>
        <strain evidence="5 6">SM1923</strain>
    </source>
</reference>
<protein>
    <submittedName>
        <fullName evidence="5">C4-dicarboxylate ABC transporter</fullName>
    </submittedName>
</protein>
<sequence length="360" mass="40084">MQWTPSPEQTRETTQPQVPVRLSALIKGIALASSLGVSAFASAGVQADTWRFALEEVSGSVQDAYAQEFKQRIEKASEGDIDVEIYPYGALGTSSQLTELVQSDAIQLTFASPGHLASVIPEAGVFTLHFLFSDDNAVNEKVLGNSKAIDMLSEAYTEQNLQLLGVIPEGWMVWTGNRDIEKPADMDGFKIRTMTSPILVETYRGYGANPTPLPYSEVYSGLQLGQIDGQVNPVFAIEEMSFYEVQDYMIQAKQAQFITTLVASSDFYSGLDDDQRQVLDKVTNEMRPYIFEKQEQYNADRLEKIKKDSDIKIITLTDEQRDAFRPEGEKGWKVFREQAGERGSKILDTLQADIKAAEGE</sequence>
<dbReference type="OrthoDB" id="8690069at2"/>
<accession>A0A558HSM0</accession>
<dbReference type="NCBIfam" id="NF037995">
    <property type="entry name" value="TRAP_S1"/>
    <property type="match status" value="1"/>
</dbReference>
<evidence type="ECO:0000256" key="3">
    <source>
        <dbReference type="ARBA" id="ARBA00022729"/>
    </source>
</evidence>
<comment type="similarity">
    <text evidence="1">Belongs to the bacterial solute-binding protein 7 family.</text>
</comment>
<dbReference type="Gene3D" id="3.40.190.170">
    <property type="entry name" value="Bacterial extracellular solute-binding protein, family 7"/>
    <property type="match status" value="1"/>
</dbReference>
<dbReference type="GO" id="GO:0055085">
    <property type="term" value="P:transmembrane transport"/>
    <property type="evidence" value="ECO:0007669"/>
    <property type="project" value="InterPro"/>
</dbReference>
<gene>
    <name evidence="5" type="ORF">FQP86_05825</name>
</gene>
<evidence type="ECO:0000313" key="5">
    <source>
        <dbReference type="EMBL" id="TVU72136.1"/>
    </source>
</evidence>